<organism evidence="1 2">
    <name type="scientific">Endocarpon pusillum</name>
    <dbReference type="NCBI Taxonomy" id="364733"/>
    <lineage>
        <taxon>Eukaryota</taxon>
        <taxon>Fungi</taxon>
        <taxon>Dikarya</taxon>
        <taxon>Ascomycota</taxon>
        <taxon>Pezizomycotina</taxon>
        <taxon>Eurotiomycetes</taxon>
        <taxon>Chaetothyriomycetidae</taxon>
        <taxon>Verrucariales</taxon>
        <taxon>Verrucariaceae</taxon>
        <taxon>Endocarpon</taxon>
    </lineage>
</organism>
<evidence type="ECO:0000313" key="2">
    <source>
        <dbReference type="Proteomes" id="UP000606974"/>
    </source>
</evidence>
<sequence>MSVNASTIAEFSAPGNLNELTPANRSTWSREFISKWMNDEIEGNQQGRTPLSQFFNGTVTAYEVGQAGVNIVWNGFPNRIAIRFGNNDERRWKAADSSRDVQDEYLEWSLIRDNENKIISVTFTCEGPEYWQFLGSDQRDTLVSNIYQLNSPLLDGVDKRQFFSVDPKDPNNEKKWIYNPNNKFNSSTTTGTITHLVQDANTLGAEIDIAAQATVLRKSRSTGKPVTESDQLIRCSRYGDPDRNSDPRIGFKINQLALTGASVSIADPVGLYMHEFDTSNFKLDPTGDGESLQDIPEGTFTFQRGDIHKQQGLRLKIQIPAGIKNEEGRQLTVSDIFDTKEEKHIAFGAQFADYITMGVHGVAITGGRPAPAEPCLRPAAVAASAAFEDVVPELRQKIKDQASPFKRI</sequence>
<dbReference type="EMBL" id="JAACFV010000009">
    <property type="protein sequence ID" value="KAF7512822.1"/>
    <property type="molecule type" value="Genomic_DNA"/>
</dbReference>
<dbReference type="OrthoDB" id="10253919at2759"/>
<dbReference type="Proteomes" id="UP000606974">
    <property type="component" value="Unassembled WGS sequence"/>
</dbReference>
<dbReference type="AlphaFoldDB" id="A0A8H7ARB5"/>
<keyword evidence="2" id="KW-1185">Reference proteome</keyword>
<accession>A0A8H7ARB5</accession>
<evidence type="ECO:0000313" key="1">
    <source>
        <dbReference type="EMBL" id="KAF7512822.1"/>
    </source>
</evidence>
<protein>
    <submittedName>
        <fullName evidence="1">Uncharacterized protein</fullName>
    </submittedName>
</protein>
<reference evidence="1" key="1">
    <citation type="submission" date="2020-02" db="EMBL/GenBank/DDBJ databases">
        <authorList>
            <person name="Palmer J.M."/>
        </authorList>
    </citation>
    <scope>NUCLEOTIDE SEQUENCE</scope>
    <source>
        <strain evidence="1">EPUS1.4</strain>
        <tissue evidence="1">Thallus</tissue>
    </source>
</reference>
<proteinExistence type="predicted"/>
<comment type="caution">
    <text evidence="1">The sequence shown here is derived from an EMBL/GenBank/DDBJ whole genome shotgun (WGS) entry which is preliminary data.</text>
</comment>
<name>A0A8H7ARB5_9EURO</name>
<gene>
    <name evidence="1" type="ORF">GJ744_011925</name>
</gene>